<dbReference type="PATRIC" id="fig|1439726.3.peg.1288"/>
<feature type="transmembrane region" description="Helical" evidence="1">
    <location>
        <begin position="89"/>
        <end position="108"/>
    </location>
</feature>
<dbReference type="EMBL" id="MCRJ01000021">
    <property type="protein sequence ID" value="ODN71449.1"/>
    <property type="molecule type" value="Genomic_DNA"/>
</dbReference>
<keyword evidence="1" id="KW-0812">Transmembrane</keyword>
<organism evidence="2 3">
    <name type="scientific">Methylobrevis pamukkalensis</name>
    <dbReference type="NCBI Taxonomy" id="1439726"/>
    <lineage>
        <taxon>Bacteria</taxon>
        <taxon>Pseudomonadati</taxon>
        <taxon>Pseudomonadota</taxon>
        <taxon>Alphaproteobacteria</taxon>
        <taxon>Hyphomicrobiales</taxon>
        <taxon>Pleomorphomonadaceae</taxon>
        <taxon>Methylobrevis</taxon>
    </lineage>
</organism>
<keyword evidence="1" id="KW-0472">Membrane</keyword>
<keyword evidence="1" id="KW-1133">Transmembrane helix</keyword>
<sequence>MEDRRPVTDDDLHAYVDDQLDPARRLDVEEYLASRPEKAAEVMADLARRDGLREMFGGPVEVPPALRSKAAAVEAGIVSRSTRRRFGRVAAAAVLVASGWLAHAAVWAPSTSIAAAPPPSFVEDATHAYRTALLRSQLKSQPDVSDFDRQELVLGTGIELPAFPDDWKVRDIQVFPAREGHSIEVALDTPDHGPLFLFAASVARFDVAAPSATPTEAGNSVYWQVGNSAYVLSGTLPEQVIAREAVLLATSFN</sequence>
<evidence type="ECO:0000256" key="1">
    <source>
        <dbReference type="SAM" id="Phobius"/>
    </source>
</evidence>
<dbReference type="Proteomes" id="UP000094622">
    <property type="component" value="Unassembled WGS sequence"/>
</dbReference>
<name>A0A1E3H546_9HYPH</name>
<dbReference type="OrthoDB" id="9152892at2"/>
<protein>
    <recommendedName>
        <fullName evidence="4">Transmembrane transcriptional regulator (Anti-sigma factor)</fullName>
    </recommendedName>
</protein>
<evidence type="ECO:0000313" key="3">
    <source>
        <dbReference type="Proteomes" id="UP000094622"/>
    </source>
</evidence>
<accession>A0A1E3H546</accession>
<proteinExistence type="predicted"/>
<keyword evidence="3" id="KW-1185">Reference proteome</keyword>
<dbReference type="AlphaFoldDB" id="A0A1E3H546"/>
<evidence type="ECO:0008006" key="4">
    <source>
        <dbReference type="Google" id="ProtNLM"/>
    </source>
</evidence>
<reference evidence="2 3" key="1">
    <citation type="submission" date="2016-07" db="EMBL/GenBank/DDBJ databases">
        <title>Draft Genome Sequence of Methylobrevis pamukkalensis PK2.</title>
        <authorList>
            <person name="Vasilenko O.V."/>
            <person name="Doronina N.V."/>
            <person name="Shmareva M.N."/>
            <person name="Tarlachkov S.V."/>
            <person name="Mustakhimov I."/>
            <person name="Trotsenko Y.A."/>
        </authorList>
    </citation>
    <scope>NUCLEOTIDE SEQUENCE [LARGE SCALE GENOMIC DNA]</scope>
    <source>
        <strain evidence="2 3">PK2</strain>
    </source>
</reference>
<evidence type="ECO:0000313" key="2">
    <source>
        <dbReference type="EMBL" id="ODN71449.1"/>
    </source>
</evidence>
<comment type="caution">
    <text evidence="2">The sequence shown here is derived from an EMBL/GenBank/DDBJ whole genome shotgun (WGS) entry which is preliminary data.</text>
</comment>
<gene>
    <name evidence="2" type="ORF">A6302_01226</name>
</gene>
<dbReference type="RefSeq" id="WP_069306198.1">
    <property type="nucleotide sequence ID" value="NZ_MCRJ01000021.1"/>
</dbReference>